<dbReference type="InterPro" id="IPR057739">
    <property type="entry name" value="Glyco_hydro_29_N"/>
</dbReference>
<dbReference type="InterPro" id="IPR000933">
    <property type="entry name" value="Glyco_hydro_29"/>
</dbReference>
<evidence type="ECO:0000256" key="3">
    <source>
        <dbReference type="ARBA" id="ARBA00012662"/>
    </source>
</evidence>
<dbReference type="GO" id="GO:0006004">
    <property type="term" value="P:fucose metabolic process"/>
    <property type="evidence" value="ECO:0007669"/>
    <property type="project" value="InterPro"/>
</dbReference>
<dbReference type="PANTHER" id="PTHR10030:SF37">
    <property type="entry name" value="ALPHA-L-FUCOSIDASE-RELATED"/>
    <property type="match status" value="1"/>
</dbReference>
<dbReference type="Pfam" id="PF16757">
    <property type="entry name" value="Fucosidase_C"/>
    <property type="match status" value="1"/>
</dbReference>
<dbReference type="PRINTS" id="PR00741">
    <property type="entry name" value="GLHYDRLASE29"/>
</dbReference>
<evidence type="ECO:0000313" key="11">
    <source>
        <dbReference type="Proteomes" id="UP000308713"/>
    </source>
</evidence>
<dbReference type="Gene3D" id="3.20.20.80">
    <property type="entry name" value="Glycosidases"/>
    <property type="match status" value="1"/>
</dbReference>
<keyword evidence="5" id="KW-0378">Hydrolase</keyword>
<evidence type="ECO:0000256" key="1">
    <source>
        <dbReference type="ARBA" id="ARBA00004071"/>
    </source>
</evidence>
<dbReference type="InterPro" id="IPR016286">
    <property type="entry name" value="FUC_metazoa-typ"/>
</dbReference>
<dbReference type="AlphaFoldDB" id="A0A5C4SK88"/>
<keyword evidence="6" id="KW-0326">Glycosidase</keyword>
<dbReference type="InterPro" id="IPR031919">
    <property type="entry name" value="Fucosidase_C"/>
</dbReference>
<dbReference type="EMBL" id="VDCS01000010">
    <property type="protein sequence ID" value="TNJ43431.1"/>
    <property type="molecule type" value="Genomic_DNA"/>
</dbReference>
<keyword evidence="11" id="KW-1185">Reference proteome</keyword>
<dbReference type="Proteomes" id="UP000308713">
    <property type="component" value="Unassembled WGS sequence"/>
</dbReference>
<dbReference type="InterPro" id="IPR017853">
    <property type="entry name" value="GH"/>
</dbReference>
<feature type="signal peptide" evidence="7">
    <location>
        <begin position="1"/>
        <end position="22"/>
    </location>
</feature>
<evidence type="ECO:0000256" key="2">
    <source>
        <dbReference type="ARBA" id="ARBA00007951"/>
    </source>
</evidence>
<comment type="similarity">
    <text evidence="2">Belongs to the glycosyl hydrolase 29 family.</text>
</comment>
<evidence type="ECO:0000256" key="5">
    <source>
        <dbReference type="ARBA" id="ARBA00022801"/>
    </source>
</evidence>
<name>A0A5C4SK88_9FLAO</name>
<dbReference type="Pfam" id="PF01120">
    <property type="entry name" value="Alpha_L_fucos"/>
    <property type="match status" value="1"/>
</dbReference>
<dbReference type="GO" id="GO:0016139">
    <property type="term" value="P:glycoside catabolic process"/>
    <property type="evidence" value="ECO:0007669"/>
    <property type="project" value="TreeGrafter"/>
</dbReference>
<feature type="domain" description="Alpha-L-fucosidase C-terminal" evidence="9">
    <location>
        <begin position="424"/>
        <end position="503"/>
    </location>
</feature>
<evidence type="ECO:0000256" key="6">
    <source>
        <dbReference type="ARBA" id="ARBA00023295"/>
    </source>
</evidence>
<comment type="function">
    <text evidence="1">Alpha-L-fucosidase is responsible for hydrolyzing the alpha-1,6-linked fucose joined to the reducing-end N-acetylglucosamine of the carbohydrate moieties of glycoproteins.</text>
</comment>
<dbReference type="Gene3D" id="2.60.40.1180">
    <property type="entry name" value="Golgi alpha-mannosidase II"/>
    <property type="match status" value="1"/>
</dbReference>
<evidence type="ECO:0000259" key="9">
    <source>
        <dbReference type="Pfam" id="PF16757"/>
    </source>
</evidence>
<proteinExistence type="inferred from homology"/>
<organism evidence="10 11">
    <name type="scientific">Allotamlana fucoidanivorans</name>
    <dbReference type="NCBI Taxonomy" id="2583814"/>
    <lineage>
        <taxon>Bacteria</taxon>
        <taxon>Pseudomonadati</taxon>
        <taxon>Bacteroidota</taxon>
        <taxon>Flavobacteriia</taxon>
        <taxon>Flavobacteriales</taxon>
        <taxon>Flavobacteriaceae</taxon>
        <taxon>Allotamlana</taxon>
    </lineage>
</organism>
<dbReference type="OrthoDB" id="1389336at2"/>
<evidence type="ECO:0000259" key="8">
    <source>
        <dbReference type="Pfam" id="PF01120"/>
    </source>
</evidence>
<comment type="caution">
    <text evidence="10">The sequence shown here is derived from an EMBL/GenBank/DDBJ whole genome shotgun (WGS) entry which is preliminary data.</text>
</comment>
<feature type="chain" id="PRO_5022683063" description="alpha-L-fucosidase" evidence="7">
    <location>
        <begin position="23"/>
        <end position="509"/>
    </location>
</feature>
<evidence type="ECO:0000313" key="10">
    <source>
        <dbReference type="EMBL" id="TNJ43431.1"/>
    </source>
</evidence>
<dbReference type="SUPFAM" id="SSF51445">
    <property type="entry name" value="(Trans)glycosidases"/>
    <property type="match status" value="1"/>
</dbReference>
<dbReference type="GO" id="GO:0005764">
    <property type="term" value="C:lysosome"/>
    <property type="evidence" value="ECO:0007669"/>
    <property type="project" value="TreeGrafter"/>
</dbReference>
<gene>
    <name evidence="10" type="ORF">FGF67_10950</name>
</gene>
<keyword evidence="4 7" id="KW-0732">Signal</keyword>
<dbReference type="RefSeq" id="WP_139697693.1">
    <property type="nucleotide sequence ID" value="NZ_CP074074.1"/>
</dbReference>
<evidence type="ECO:0000256" key="4">
    <source>
        <dbReference type="ARBA" id="ARBA00022729"/>
    </source>
</evidence>
<sequence length="509" mass="58785">MKSFIPFFKLVVVLFFVGHMSAQENFKATWESLKKHKAVPEWFANAKLGVYFHWGVYSVPATDGEWYPRWMYVPDRHPNLWGGEVYKKHRKNYGENFHYHDFIPMWKAPKFNAKAWVDMFENMGAKFIGSIAEHHDGFSLWDSQVNEWNSVGMGPGIDVVKAIGEETKKRGLKFMATFHHGFHNMFYPKPDLSYLRPVTLNTYNYVYENCEVPQDEKYKNLYCNMDYNEAQDLWLGKLNEVIEAHCPDYIWMDFGQRFISEDYRKQFLVNYFNKAKVENKEVVVNTKGNFFPTELAVVNVERATMEDITSEVWITDFILGSSWCYNKEKRTAIDPAQAIRILAEVVSKNGVMLLSAGPMADGTMPVEQVNAMEGIGAWMQLYGEAIYDTKPFLVFGEGTTVLKRDEADAWNAYGAIKQGLNKLNSSDVRYTQKGKVVYAIQLGWNEKESERILEVFANQGKALKIKSVSVLGSEEKIQWKRNKLGLILKQPKNRPAEAEKALVYKIVLK</sequence>
<reference evidence="10 11" key="1">
    <citation type="submission" date="2019-05" db="EMBL/GenBank/DDBJ databases">
        <title>Tamlana fucoidanivorans sp. nov., isolated from the surface of algae collected from Fujian province in China.</title>
        <authorList>
            <person name="Li J."/>
        </authorList>
    </citation>
    <scope>NUCLEOTIDE SEQUENCE [LARGE SCALE GENOMIC DNA]</scope>
    <source>
        <strain evidence="10 11">CW2-9</strain>
    </source>
</reference>
<dbReference type="InterPro" id="IPR013780">
    <property type="entry name" value="Glyco_hydro_b"/>
</dbReference>
<evidence type="ECO:0000256" key="7">
    <source>
        <dbReference type="SAM" id="SignalP"/>
    </source>
</evidence>
<accession>A0A5C4SK88</accession>
<dbReference type="SMART" id="SM00812">
    <property type="entry name" value="Alpha_L_fucos"/>
    <property type="match status" value="1"/>
</dbReference>
<feature type="domain" description="Glycoside hydrolase family 29 N-terminal" evidence="8">
    <location>
        <begin position="18"/>
        <end position="384"/>
    </location>
</feature>
<dbReference type="GO" id="GO:0004560">
    <property type="term" value="F:alpha-L-fucosidase activity"/>
    <property type="evidence" value="ECO:0007669"/>
    <property type="project" value="InterPro"/>
</dbReference>
<dbReference type="EC" id="3.2.1.51" evidence="3"/>
<dbReference type="PANTHER" id="PTHR10030">
    <property type="entry name" value="ALPHA-L-FUCOSIDASE"/>
    <property type="match status" value="1"/>
</dbReference>
<protein>
    <recommendedName>
        <fullName evidence="3">alpha-L-fucosidase</fullName>
        <ecNumber evidence="3">3.2.1.51</ecNumber>
    </recommendedName>
</protein>